<name>A0A9D1SZ71_9FIRM</name>
<organism evidence="1 2">
    <name type="scientific">Candidatus Aphodoplasma excrementigallinarum</name>
    <dbReference type="NCBI Taxonomy" id="2840673"/>
    <lineage>
        <taxon>Bacteria</taxon>
        <taxon>Bacillati</taxon>
        <taxon>Bacillota</taxon>
        <taxon>Clostridia</taxon>
        <taxon>Eubacteriales</taxon>
        <taxon>Candidatus Aphodoplasma</taxon>
    </lineage>
</organism>
<dbReference type="AlphaFoldDB" id="A0A9D1SZ71"/>
<comment type="caution">
    <text evidence="1">The sequence shown here is derived from an EMBL/GenBank/DDBJ whole genome shotgun (WGS) entry which is preliminary data.</text>
</comment>
<dbReference type="EMBL" id="DVOF01000005">
    <property type="protein sequence ID" value="HIV01974.1"/>
    <property type="molecule type" value="Genomic_DNA"/>
</dbReference>
<sequence>MNYGMFIIRPDGNHTDFCNCFRECLAVAGITIVEEVLREKHNFCPNIAFCYIGSALARFT</sequence>
<reference evidence="1" key="1">
    <citation type="submission" date="2020-10" db="EMBL/GenBank/DDBJ databases">
        <authorList>
            <person name="Gilroy R."/>
        </authorList>
    </citation>
    <scope>NUCLEOTIDE SEQUENCE</scope>
    <source>
        <strain evidence="1">4920</strain>
    </source>
</reference>
<accession>A0A9D1SZ71</accession>
<evidence type="ECO:0000313" key="2">
    <source>
        <dbReference type="Proteomes" id="UP000886743"/>
    </source>
</evidence>
<reference evidence="1" key="2">
    <citation type="journal article" date="2021" name="PeerJ">
        <title>Extensive microbial diversity within the chicken gut microbiome revealed by metagenomics and culture.</title>
        <authorList>
            <person name="Gilroy R."/>
            <person name="Ravi A."/>
            <person name="Getino M."/>
            <person name="Pursley I."/>
            <person name="Horton D.L."/>
            <person name="Alikhan N.F."/>
            <person name="Baker D."/>
            <person name="Gharbi K."/>
            <person name="Hall N."/>
            <person name="Watson M."/>
            <person name="Adriaenssens E.M."/>
            <person name="Foster-Nyarko E."/>
            <person name="Jarju S."/>
            <person name="Secka A."/>
            <person name="Antonio M."/>
            <person name="Oren A."/>
            <person name="Chaudhuri R.R."/>
            <person name="La Ragione R."/>
            <person name="Hildebrand F."/>
            <person name="Pallen M.J."/>
        </authorList>
    </citation>
    <scope>NUCLEOTIDE SEQUENCE</scope>
    <source>
        <strain evidence="1">4920</strain>
    </source>
</reference>
<gene>
    <name evidence="1" type="ORF">IAC74_00260</name>
</gene>
<proteinExistence type="predicted"/>
<dbReference type="Proteomes" id="UP000886743">
    <property type="component" value="Unassembled WGS sequence"/>
</dbReference>
<protein>
    <submittedName>
        <fullName evidence="1">Uncharacterized protein</fullName>
    </submittedName>
</protein>
<evidence type="ECO:0000313" key="1">
    <source>
        <dbReference type="EMBL" id="HIV01974.1"/>
    </source>
</evidence>